<keyword evidence="4 9" id="KW-0235">DNA replication</keyword>
<reference evidence="12 13" key="1">
    <citation type="journal article" date="2016" name="Proc. Natl. Acad. Sci. U.S.A.">
        <title>Comparative genomics of biotechnologically important yeasts.</title>
        <authorList>
            <person name="Riley R."/>
            <person name="Haridas S."/>
            <person name="Wolfe K.H."/>
            <person name="Lopes M.R."/>
            <person name="Hittinger C.T."/>
            <person name="Goeker M."/>
            <person name="Salamov A.A."/>
            <person name="Wisecaver J.H."/>
            <person name="Long T.M."/>
            <person name="Calvey C.H."/>
            <person name="Aerts A.L."/>
            <person name="Barry K.W."/>
            <person name="Choi C."/>
            <person name="Clum A."/>
            <person name="Coughlan A.Y."/>
            <person name="Deshpande S."/>
            <person name="Douglass A.P."/>
            <person name="Hanson S.J."/>
            <person name="Klenk H.-P."/>
            <person name="LaButti K.M."/>
            <person name="Lapidus A."/>
            <person name="Lindquist E.A."/>
            <person name="Lipzen A.M."/>
            <person name="Meier-Kolthoff J.P."/>
            <person name="Ohm R.A."/>
            <person name="Otillar R.P."/>
            <person name="Pangilinan J.L."/>
            <person name="Peng Y."/>
            <person name="Rokas A."/>
            <person name="Rosa C.A."/>
            <person name="Scheuner C."/>
            <person name="Sibirny A.A."/>
            <person name="Slot J.C."/>
            <person name="Stielow J.B."/>
            <person name="Sun H."/>
            <person name="Kurtzman C.P."/>
            <person name="Blackwell M."/>
            <person name="Grigoriev I.V."/>
            <person name="Jeffries T.W."/>
        </authorList>
    </citation>
    <scope>NUCLEOTIDE SEQUENCE [LARGE SCALE GENOMIC DNA]</scope>
    <source>
        <strain evidence="13">ATCC 18201 / CBS 1600 / BCRC 20928 / JCM 3617 / NBRC 0987 / NRRL Y-1542</strain>
    </source>
</reference>
<dbReference type="Pfam" id="PF04104">
    <property type="entry name" value="DNA_primase_lrg"/>
    <property type="match status" value="1"/>
</dbReference>
<name>A0A1E4RWU2_CYBJN</name>
<sequence length="486" mass="56402">MFRSTKRRTAGRKNFESSIISSSTPNAYLANVYNNSKLTFYTLPPVGEITLDEFETWAIDRIKILNEIESCAARNKSYKEIESIVAPMIQQTLPLNSTNVEKLNRERQKDYYSHFILRLCFSRSQELRTKFLKNETTLFKIRYNQLTNAEQQQFVKSLNLPWDFISLEEKEQLSTKLFNSISASLGYVLQLDDVQKRKYFEQEEFIKIPFEYVTDLLPQRSIFLQRGTAYVPKFQQLQLLVNEFSAKLEAALISTSHAFPSLDEDDRILPILTHLSSGYSLNYSQDSYGANENSSDINAITVGSKEIVDQFPLCGQHAMYGLRTLHHLKYTARQQFTLFLKGIGLSLEDALTFWSGEFKSVSIDKFNKEYKYNIRHSYGLEGGRINYKPWDCRTILSKPRPQKGEYHGCPYRDLSSDSLARKLREMGLEEKDVQQILEISDKGDYTNACSRVLEVKTNGHVQEQVTHPNLYFDRMRQYTKSQQTEA</sequence>
<protein>
    <recommendedName>
        <fullName evidence="9">DNA primase large subunit</fullName>
    </recommendedName>
</protein>
<dbReference type="OMA" id="RINYKPW"/>
<dbReference type="GO" id="GO:0046872">
    <property type="term" value="F:metal ion binding"/>
    <property type="evidence" value="ECO:0007669"/>
    <property type="project" value="UniProtKB-UniRule"/>
</dbReference>
<dbReference type="GO" id="GO:0006269">
    <property type="term" value="P:DNA replication, synthesis of primer"/>
    <property type="evidence" value="ECO:0007669"/>
    <property type="project" value="UniProtKB-KW"/>
</dbReference>
<evidence type="ECO:0000256" key="4">
    <source>
        <dbReference type="ARBA" id="ARBA00022705"/>
    </source>
</evidence>
<evidence type="ECO:0000256" key="2">
    <source>
        <dbReference type="ARBA" id="ARBA00022485"/>
    </source>
</evidence>
<keyword evidence="8 9" id="KW-0238">DNA-binding</keyword>
<evidence type="ECO:0000259" key="11">
    <source>
        <dbReference type="Pfam" id="PF04104"/>
    </source>
</evidence>
<gene>
    <name evidence="12" type="ORF">CYBJADRAFT_130871</name>
</gene>
<dbReference type="RefSeq" id="XP_020068755.1">
    <property type="nucleotide sequence ID" value="XM_020212949.1"/>
</dbReference>
<evidence type="ECO:0000256" key="8">
    <source>
        <dbReference type="ARBA" id="ARBA00023125"/>
    </source>
</evidence>
<keyword evidence="7 9" id="KW-0411">Iron-sulfur</keyword>
<dbReference type="Pfam" id="PF26466">
    <property type="entry name" value="DNA_primase_lrg_N"/>
    <property type="match status" value="1"/>
</dbReference>
<dbReference type="GO" id="GO:0005658">
    <property type="term" value="C:alpha DNA polymerase:primase complex"/>
    <property type="evidence" value="ECO:0007669"/>
    <property type="project" value="UniProtKB-ARBA"/>
</dbReference>
<evidence type="ECO:0000256" key="1">
    <source>
        <dbReference type="ARBA" id="ARBA00010564"/>
    </source>
</evidence>
<dbReference type="PANTHER" id="PTHR10537:SF3">
    <property type="entry name" value="DNA PRIMASE LARGE SUBUNIT"/>
    <property type="match status" value="1"/>
</dbReference>
<evidence type="ECO:0000256" key="3">
    <source>
        <dbReference type="ARBA" id="ARBA00022515"/>
    </source>
</evidence>
<dbReference type="GeneID" id="30987345"/>
<dbReference type="PIRSF" id="PIRSF009449">
    <property type="entry name" value="DNA_primase_large_subunit"/>
    <property type="match status" value="1"/>
</dbReference>
<keyword evidence="5 9" id="KW-0479">Metal-binding</keyword>
<dbReference type="GO" id="GO:0003677">
    <property type="term" value="F:DNA binding"/>
    <property type="evidence" value="ECO:0007669"/>
    <property type="project" value="UniProtKB-UniRule"/>
</dbReference>
<dbReference type="EMBL" id="KV453938">
    <property type="protein sequence ID" value="ODV71716.1"/>
    <property type="molecule type" value="Genomic_DNA"/>
</dbReference>
<evidence type="ECO:0000256" key="6">
    <source>
        <dbReference type="ARBA" id="ARBA00023004"/>
    </source>
</evidence>
<dbReference type="SMR" id="A0A1E4RWU2"/>
<dbReference type="InterPro" id="IPR007238">
    <property type="entry name" value="DNA_primase_lsu_euk/arc"/>
</dbReference>
<evidence type="ECO:0000256" key="5">
    <source>
        <dbReference type="ARBA" id="ARBA00022723"/>
    </source>
</evidence>
<dbReference type="Proteomes" id="UP000094389">
    <property type="component" value="Unassembled WGS sequence"/>
</dbReference>
<dbReference type="STRING" id="983966.A0A1E4RWU2"/>
<evidence type="ECO:0000313" key="12">
    <source>
        <dbReference type="EMBL" id="ODV71716.1"/>
    </source>
</evidence>
<dbReference type="GO" id="GO:0051539">
    <property type="term" value="F:4 iron, 4 sulfur cluster binding"/>
    <property type="evidence" value="ECO:0007669"/>
    <property type="project" value="UniProtKB-UniRule"/>
</dbReference>
<feature type="domain" description="DNA primase large subunit C-terminal" evidence="11">
    <location>
        <begin position="309"/>
        <end position="472"/>
    </location>
</feature>
<feature type="binding site" evidence="10">
    <location>
        <position position="449"/>
    </location>
    <ligand>
        <name>[4Fe-4S] cluster</name>
        <dbReference type="ChEBI" id="CHEBI:49883"/>
    </ligand>
</feature>
<comment type="similarity">
    <text evidence="1 9">Belongs to the eukaryotic-type primase large subunit family.</text>
</comment>
<dbReference type="InterPro" id="IPR016558">
    <property type="entry name" value="DNA_primase_lsu_euk"/>
</dbReference>
<keyword evidence="2 9" id="KW-0004">4Fe-4S</keyword>
<comment type="cofactor">
    <cofactor evidence="9">
        <name>[4Fe-4S] cluster</name>
        <dbReference type="ChEBI" id="CHEBI:49883"/>
    </cofactor>
    <text evidence="9">Binds 1 [4Fe-4S] cluster.</text>
</comment>
<dbReference type="GO" id="GO:0006270">
    <property type="term" value="P:DNA replication initiation"/>
    <property type="evidence" value="ECO:0007669"/>
    <property type="project" value="TreeGrafter"/>
</dbReference>
<dbReference type="PANTHER" id="PTHR10537">
    <property type="entry name" value="DNA PRIMASE LARGE SUBUNIT"/>
    <property type="match status" value="1"/>
</dbReference>
<feature type="binding site" evidence="10">
    <location>
        <position position="392"/>
    </location>
    <ligand>
        <name>[4Fe-4S] cluster</name>
        <dbReference type="ChEBI" id="CHEBI:49883"/>
    </ligand>
</feature>
<evidence type="ECO:0000256" key="7">
    <source>
        <dbReference type="ARBA" id="ARBA00023014"/>
    </source>
</evidence>
<proteinExistence type="inferred from homology"/>
<comment type="function">
    <text evidence="9">DNA primase is the polymerase that synthesizes small RNA primers for the Okazaki fragments made during discontinuous DNA replication.</text>
</comment>
<organism evidence="12 13">
    <name type="scientific">Cyberlindnera jadinii (strain ATCC 18201 / CBS 1600 / BCRC 20928 / JCM 3617 / NBRC 0987 / NRRL Y-1542)</name>
    <name type="common">Torula yeast</name>
    <name type="synonym">Candida utilis</name>
    <dbReference type="NCBI Taxonomy" id="983966"/>
    <lineage>
        <taxon>Eukaryota</taxon>
        <taxon>Fungi</taxon>
        <taxon>Dikarya</taxon>
        <taxon>Ascomycota</taxon>
        <taxon>Saccharomycotina</taxon>
        <taxon>Saccharomycetes</taxon>
        <taxon>Phaffomycetales</taxon>
        <taxon>Phaffomycetaceae</taxon>
        <taxon>Cyberlindnera</taxon>
    </lineage>
</organism>
<feature type="binding site" evidence="10">
    <location>
        <position position="314"/>
    </location>
    <ligand>
        <name>[4Fe-4S] cluster</name>
        <dbReference type="ChEBI" id="CHEBI:49883"/>
    </ligand>
</feature>
<dbReference type="AlphaFoldDB" id="A0A1E4RWU2"/>
<evidence type="ECO:0000313" key="13">
    <source>
        <dbReference type="Proteomes" id="UP000094389"/>
    </source>
</evidence>
<feature type="binding site" evidence="10">
    <location>
        <position position="409"/>
    </location>
    <ligand>
        <name>[4Fe-4S] cluster</name>
        <dbReference type="ChEBI" id="CHEBI:49883"/>
    </ligand>
</feature>
<dbReference type="OrthoDB" id="421393at2759"/>
<evidence type="ECO:0000256" key="9">
    <source>
        <dbReference type="PIRNR" id="PIRNR009449"/>
    </source>
</evidence>
<dbReference type="Gene3D" id="1.20.930.80">
    <property type="match status" value="1"/>
</dbReference>
<evidence type="ECO:0000256" key="10">
    <source>
        <dbReference type="PIRSR" id="PIRSR009449-1"/>
    </source>
</evidence>
<dbReference type="InterPro" id="IPR058560">
    <property type="entry name" value="DNA_primase_C"/>
</dbReference>
<keyword evidence="6 9" id="KW-0408">Iron</keyword>
<accession>A0A1E4RWU2</accession>
<keyword evidence="3 9" id="KW-0639">Primosome</keyword>
<dbReference type="CDD" id="cd07322">
    <property type="entry name" value="PriL_PriS_Eukaryotic"/>
    <property type="match status" value="1"/>
</dbReference>
<keyword evidence="13" id="KW-1185">Reference proteome</keyword>